<evidence type="ECO:0000256" key="1">
    <source>
        <dbReference type="ARBA" id="ARBA00022714"/>
    </source>
</evidence>
<evidence type="ECO:0000313" key="7">
    <source>
        <dbReference type="Proteomes" id="UP000185221"/>
    </source>
</evidence>
<dbReference type="OrthoDB" id="9795032at2"/>
<evidence type="ECO:0000256" key="3">
    <source>
        <dbReference type="ARBA" id="ARBA00023004"/>
    </source>
</evidence>
<dbReference type="STRING" id="226505.SAMN05444394_1300"/>
<keyword evidence="3" id="KW-0408">Iron</keyword>
<dbReference type="Proteomes" id="UP000185221">
    <property type="component" value="Unassembled WGS sequence"/>
</dbReference>
<gene>
    <name evidence="6" type="ORF">SAMN05444394_1300</name>
</gene>
<dbReference type="SMART" id="SM00704">
    <property type="entry name" value="ZnF_CDGSH"/>
    <property type="match status" value="1"/>
</dbReference>
<dbReference type="AlphaFoldDB" id="A0A1N6DRE6"/>
<name>A0A1N6DRE6_9BACT</name>
<proteinExistence type="predicted"/>
<dbReference type="Gene3D" id="3.40.5.90">
    <property type="entry name" value="CDGSH iron-sulfur domain, mitoNEET-type"/>
    <property type="match status" value="1"/>
</dbReference>
<dbReference type="InterPro" id="IPR010693">
    <property type="entry name" value="Divergent_4Fe-4S_mono-cluster"/>
</dbReference>
<accession>A0A1N6DRE6</accession>
<evidence type="ECO:0000256" key="4">
    <source>
        <dbReference type="ARBA" id="ARBA00023014"/>
    </source>
</evidence>
<evidence type="ECO:0000256" key="2">
    <source>
        <dbReference type="ARBA" id="ARBA00022723"/>
    </source>
</evidence>
<keyword evidence="7" id="KW-1185">Reference proteome</keyword>
<dbReference type="GO" id="GO:0046872">
    <property type="term" value="F:metal ion binding"/>
    <property type="evidence" value="ECO:0007669"/>
    <property type="project" value="UniProtKB-KW"/>
</dbReference>
<dbReference type="InterPro" id="IPR042216">
    <property type="entry name" value="MitoNEET_CISD"/>
</dbReference>
<dbReference type="Pfam" id="PF06902">
    <property type="entry name" value="Fer4_19"/>
    <property type="match status" value="1"/>
</dbReference>
<dbReference type="InterPro" id="IPR018967">
    <property type="entry name" value="FeS-contain_CDGSH-typ"/>
</dbReference>
<evidence type="ECO:0000259" key="5">
    <source>
        <dbReference type="SMART" id="SM00704"/>
    </source>
</evidence>
<organism evidence="6 7">
    <name type="scientific">Algoriphagus halophilus</name>
    <dbReference type="NCBI Taxonomy" id="226505"/>
    <lineage>
        <taxon>Bacteria</taxon>
        <taxon>Pseudomonadati</taxon>
        <taxon>Bacteroidota</taxon>
        <taxon>Cytophagia</taxon>
        <taxon>Cytophagales</taxon>
        <taxon>Cyclobacteriaceae</taxon>
        <taxon>Algoriphagus</taxon>
    </lineage>
</organism>
<protein>
    <submittedName>
        <fullName evidence="6">Uncharacterized Fe-S cluster protein YjdI</fullName>
    </submittedName>
</protein>
<feature type="domain" description="Iron-binding zinc finger CDGSH type" evidence="5">
    <location>
        <begin position="105"/>
        <end position="142"/>
    </location>
</feature>
<dbReference type="RefSeq" id="WP_074223968.1">
    <property type="nucleotide sequence ID" value="NZ_FSRC01000001.1"/>
</dbReference>
<keyword evidence="1" id="KW-0001">2Fe-2S</keyword>
<dbReference type="GO" id="GO:0005737">
    <property type="term" value="C:cytoplasm"/>
    <property type="evidence" value="ECO:0007669"/>
    <property type="project" value="UniProtKB-ARBA"/>
</dbReference>
<reference evidence="7" key="1">
    <citation type="submission" date="2016-11" db="EMBL/GenBank/DDBJ databases">
        <authorList>
            <person name="Varghese N."/>
            <person name="Submissions S."/>
        </authorList>
    </citation>
    <scope>NUCLEOTIDE SEQUENCE [LARGE SCALE GENOMIC DNA]</scope>
    <source>
        <strain evidence="7">DSM 15292</strain>
    </source>
</reference>
<keyword evidence="2" id="KW-0479">Metal-binding</keyword>
<dbReference type="GO" id="GO:0051537">
    <property type="term" value="F:2 iron, 2 sulfur cluster binding"/>
    <property type="evidence" value="ECO:0007669"/>
    <property type="project" value="UniProtKB-KW"/>
</dbReference>
<keyword evidence="4" id="KW-0411">Iron-sulfur</keyword>
<dbReference type="EMBL" id="FSRC01000001">
    <property type="protein sequence ID" value="SIN73361.1"/>
    <property type="molecule type" value="Genomic_DNA"/>
</dbReference>
<evidence type="ECO:0000313" key="6">
    <source>
        <dbReference type="EMBL" id="SIN73361.1"/>
    </source>
</evidence>
<sequence length="143" mass="16074">MAEPIKKEYTNGEVTITWEPHKCIHSKKCITGLPEVFDFERRPWILAEGASTERIIKQIDTCPSGALGYYFKDGVKKISEESTQELIVEVTPNGPLMVYGNLQVKLPNGETKQEHKVTAFCRCGASQNKPFCDGTHKKINFQG</sequence>
<dbReference type="Pfam" id="PF09360">
    <property type="entry name" value="zf-CDGSH"/>
    <property type="match status" value="1"/>
</dbReference>